<feature type="compositionally biased region" description="Polar residues" evidence="1">
    <location>
        <begin position="99"/>
        <end position="108"/>
    </location>
</feature>
<keyword evidence="5" id="KW-1185">Reference proteome</keyword>
<evidence type="ECO:0000259" key="3">
    <source>
        <dbReference type="SMART" id="SM01042"/>
    </source>
</evidence>
<dbReference type="SMART" id="SM01042">
    <property type="entry name" value="Brr6_like_C_C"/>
    <property type="match status" value="1"/>
</dbReference>
<dbReference type="Pfam" id="PF10104">
    <property type="entry name" value="Brr6_like_C_C"/>
    <property type="match status" value="1"/>
</dbReference>
<dbReference type="PANTHER" id="PTHR28136">
    <property type="entry name" value="NUCLEUS EXPORT PROTEIN BRR6"/>
    <property type="match status" value="1"/>
</dbReference>
<dbReference type="EMBL" id="JAACFV010000039">
    <property type="protein sequence ID" value="KAF7509581.1"/>
    <property type="molecule type" value="Genomic_DNA"/>
</dbReference>
<proteinExistence type="predicted"/>
<dbReference type="GO" id="GO:0031965">
    <property type="term" value="C:nuclear membrane"/>
    <property type="evidence" value="ECO:0007669"/>
    <property type="project" value="InterPro"/>
</dbReference>
<dbReference type="OrthoDB" id="5961at2759"/>
<protein>
    <recommendedName>
        <fullName evidence="3">Brl1/Brr6 domain-containing protein</fullName>
    </recommendedName>
</protein>
<feature type="region of interest" description="Disordered" evidence="1">
    <location>
        <begin position="372"/>
        <end position="442"/>
    </location>
</feature>
<reference evidence="4" key="1">
    <citation type="submission" date="2020-02" db="EMBL/GenBank/DDBJ databases">
        <authorList>
            <person name="Palmer J.M."/>
        </authorList>
    </citation>
    <scope>NUCLEOTIDE SEQUENCE</scope>
    <source>
        <strain evidence="4">EPUS1.4</strain>
        <tissue evidence="4">Thallus</tissue>
    </source>
</reference>
<feature type="compositionally biased region" description="Basic and acidic residues" evidence="1">
    <location>
        <begin position="421"/>
        <end position="430"/>
    </location>
</feature>
<keyword evidence="2" id="KW-0812">Transmembrane</keyword>
<dbReference type="PANTHER" id="PTHR28136:SF1">
    <property type="entry name" value="NUCLEUS EXPORT PROTEIN BRL1"/>
    <property type="match status" value="1"/>
</dbReference>
<dbReference type="Proteomes" id="UP000606974">
    <property type="component" value="Unassembled WGS sequence"/>
</dbReference>
<evidence type="ECO:0000256" key="2">
    <source>
        <dbReference type="SAM" id="Phobius"/>
    </source>
</evidence>
<dbReference type="AlphaFoldDB" id="A0A8H7AM46"/>
<comment type="caution">
    <text evidence="4">The sequence shown here is derived from an EMBL/GenBank/DDBJ whole genome shotgun (WGS) entry which is preliminary data.</text>
</comment>
<feature type="transmembrane region" description="Helical" evidence="2">
    <location>
        <begin position="343"/>
        <end position="364"/>
    </location>
</feature>
<organism evidence="4 5">
    <name type="scientific">Endocarpon pusillum</name>
    <dbReference type="NCBI Taxonomy" id="364733"/>
    <lineage>
        <taxon>Eukaryota</taxon>
        <taxon>Fungi</taxon>
        <taxon>Dikarya</taxon>
        <taxon>Ascomycota</taxon>
        <taxon>Pezizomycotina</taxon>
        <taxon>Eurotiomycetes</taxon>
        <taxon>Chaetothyriomycetidae</taxon>
        <taxon>Verrucariales</taxon>
        <taxon>Verrucariaceae</taxon>
        <taxon>Endocarpon</taxon>
    </lineage>
</organism>
<evidence type="ECO:0000313" key="4">
    <source>
        <dbReference type="EMBL" id="KAF7509581.1"/>
    </source>
</evidence>
<gene>
    <name evidence="4" type="ORF">GJ744_007619</name>
</gene>
<feature type="region of interest" description="Disordered" evidence="1">
    <location>
        <begin position="151"/>
        <end position="207"/>
    </location>
</feature>
<feature type="region of interest" description="Disordered" evidence="1">
    <location>
        <begin position="1"/>
        <end position="123"/>
    </location>
</feature>
<feature type="domain" description="Brl1/Brr6" evidence="3">
    <location>
        <begin position="232"/>
        <end position="365"/>
    </location>
</feature>
<evidence type="ECO:0000256" key="1">
    <source>
        <dbReference type="SAM" id="MobiDB-lite"/>
    </source>
</evidence>
<dbReference type="InterPro" id="IPR018767">
    <property type="entry name" value="Brl1/Brr6_dom"/>
</dbReference>
<dbReference type="GO" id="GO:0006998">
    <property type="term" value="P:nuclear envelope organization"/>
    <property type="evidence" value="ECO:0007669"/>
    <property type="project" value="InterPro"/>
</dbReference>
<dbReference type="InterPro" id="IPR040202">
    <property type="entry name" value="Brl1/Brr6"/>
</dbReference>
<accession>A0A8H7AM46</accession>
<evidence type="ECO:0000313" key="5">
    <source>
        <dbReference type="Proteomes" id="UP000606974"/>
    </source>
</evidence>
<keyword evidence="2" id="KW-1133">Transmembrane helix</keyword>
<dbReference type="GO" id="GO:0055088">
    <property type="term" value="P:lipid homeostasis"/>
    <property type="evidence" value="ECO:0007669"/>
    <property type="project" value="InterPro"/>
</dbReference>
<feature type="transmembrane region" description="Helical" evidence="2">
    <location>
        <begin position="238"/>
        <end position="256"/>
    </location>
</feature>
<keyword evidence="2" id="KW-0472">Membrane</keyword>
<name>A0A8H7AM46_9EURO</name>
<sequence>MNPRGHESPMDFEWQTHAPADATSPFHKLAMEHNQNQKKRTHSVLESPQKYAAPALREPNSQPFLFSQIPPLSKPPASPYRAPSFTTPRKPLEVDFSSGPENVSSPEQADNEDTPEAPKAAPVTFTANEGKAKEKRNSLFGLYGRFAPSSGRGDIGKSSHSNVLIRRVQKRRRREQNLGRQLVRAQRPSEDTSEDESPTKERKNPIPPVHEVGYIAGLFTFIESFPNAPSLLAKYLQLFFNSAIILGCLYAIYSFWTTIQADVNRASEDAAAETLAEMAACAKSYVENRCAGDSRLPALESVCSNWELCMNRDPNSVKRAKLSAHTFAEILNSFVEPISLKTMLFGILIVVLSLGISNATFSFLRKSHDFNSHAPEMPRHPSAQYGPPQPHSMNLYGGTPGTGYAGQQLGWQDNPWGGGESRQDIKRLEYSRSPSKGGRGSR</sequence>